<evidence type="ECO:0000313" key="2">
    <source>
        <dbReference type="Proteomes" id="UP001239111"/>
    </source>
</evidence>
<accession>A0ACC2PZI9</accession>
<dbReference type="Proteomes" id="UP001239111">
    <property type="component" value="Chromosome 1"/>
</dbReference>
<keyword evidence="2" id="KW-1185">Reference proteome</keyword>
<protein>
    <submittedName>
        <fullName evidence="1">Uncharacterized protein</fullName>
    </submittedName>
</protein>
<dbReference type="EMBL" id="CM056741">
    <property type="protein sequence ID" value="KAJ8688166.1"/>
    <property type="molecule type" value="Genomic_DNA"/>
</dbReference>
<name>A0ACC2PZI9_9HYME</name>
<proteinExistence type="predicted"/>
<evidence type="ECO:0000313" key="1">
    <source>
        <dbReference type="EMBL" id="KAJ8688166.1"/>
    </source>
</evidence>
<reference evidence="1" key="1">
    <citation type="submission" date="2023-04" db="EMBL/GenBank/DDBJ databases">
        <title>A chromosome-level genome assembly of the parasitoid wasp Eretmocerus hayati.</title>
        <authorList>
            <person name="Zhong Y."/>
            <person name="Liu S."/>
            <person name="Liu Y."/>
        </authorList>
    </citation>
    <scope>NUCLEOTIDE SEQUENCE</scope>
    <source>
        <strain evidence="1">ZJU_SS_LIU_2023</strain>
    </source>
</reference>
<gene>
    <name evidence="1" type="ORF">QAD02_023961</name>
</gene>
<sequence length="344" mass="38222">MLKNGFRINDVVPSLNPLKDVILDLIGSSAVHYAYSKDLSGARIPFLDSKVLVSHEANFTLTNAAGMTSLHLSIEKSLKSWMNVMTHEGIRQALMMHISMTHESNPTNNYGLSHLHIACIAGHALVVAYSLNNGFSPNDVIDPNSSILPGYSALHLAACFGSLETIQLLLKHGADVHLQNSDGLTPLELIFERLVMVKSDRDIHMAPVIEKFKLLSYHMVPNTQSGKVNINSLTVEKLTPLNFFLKGVKNRWIEQNSDILEYFLESGALINTKALKDALEADDTSAYQILIDEGAGSFIIRDGEENAMHEIFKGLYHDLDRNYSLDKCLEYIRSLSHIGFDIDS</sequence>
<comment type="caution">
    <text evidence="1">The sequence shown here is derived from an EMBL/GenBank/DDBJ whole genome shotgun (WGS) entry which is preliminary data.</text>
</comment>
<organism evidence="1 2">
    <name type="scientific">Eretmocerus hayati</name>
    <dbReference type="NCBI Taxonomy" id="131215"/>
    <lineage>
        <taxon>Eukaryota</taxon>
        <taxon>Metazoa</taxon>
        <taxon>Ecdysozoa</taxon>
        <taxon>Arthropoda</taxon>
        <taxon>Hexapoda</taxon>
        <taxon>Insecta</taxon>
        <taxon>Pterygota</taxon>
        <taxon>Neoptera</taxon>
        <taxon>Endopterygota</taxon>
        <taxon>Hymenoptera</taxon>
        <taxon>Apocrita</taxon>
        <taxon>Proctotrupomorpha</taxon>
        <taxon>Chalcidoidea</taxon>
        <taxon>Aphelinidae</taxon>
        <taxon>Aphelininae</taxon>
        <taxon>Eretmocerus</taxon>
    </lineage>
</organism>